<dbReference type="AlphaFoldDB" id="A0A6N8HFY6"/>
<reference evidence="2 3" key="1">
    <citation type="submission" date="2019-12" db="EMBL/GenBank/DDBJ databases">
        <authorList>
            <person name="Sun J.-Q."/>
        </authorList>
    </citation>
    <scope>NUCLEOTIDE SEQUENCE [LARGE SCALE GENOMIC DNA]</scope>
    <source>
        <strain evidence="2 3">JCM 17928</strain>
    </source>
</reference>
<proteinExistence type="predicted"/>
<comment type="caution">
    <text evidence="2">The sequence shown here is derived from an EMBL/GenBank/DDBJ whole genome shotgun (WGS) entry which is preliminary data.</text>
</comment>
<gene>
    <name evidence="2" type="ORF">GN157_12815</name>
</gene>
<evidence type="ECO:0000313" key="3">
    <source>
        <dbReference type="Proteomes" id="UP000433945"/>
    </source>
</evidence>
<dbReference type="Proteomes" id="UP000433945">
    <property type="component" value="Unassembled WGS sequence"/>
</dbReference>
<protein>
    <submittedName>
        <fullName evidence="2">Uncharacterized protein</fullName>
    </submittedName>
</protein>
<keyword evidence="1" id="KW-0812">Transmembrane</keyword>
<name>A0A6N8HFY6_9FLAO</name>
<dbReference type="RefSeq" id="WP_157483855.1">
    <property type="nucleotide sequence ID" value="NZ_WOWP01000053.1"/>
</dbReference>
<keyword evidence="1" id="KW-1133">Transmembrane helix</keyword>
<organism evidence="2 3">
    <name type="scientific">Flavobacterium rakeshii</name>
    <dbReference type="NCBI Taxonomy" id="1038845"/>
    <lineage>
        <taxon>Bacteria</taxon>
        <taxon>Pseudomonadati</taxon>
        <taxon>Bacteroidota</taxon>
        <taxon>Flavobacteriia</taxon>
        <taxon>Flavobacteriales</taxon>
        <taxon>Flavobacteriaceae</taxon>
        <taxon>Flavobacterium</taxon>
    </lineage>
</organism>
<dbReference type="OrthoDB" id="800022at2"/>
<keyword evidence="1" id="KW-0472">Membrane</keyword>
<dbReference type="EMBL" id="WOWP01000053">
    <property type="protein sequence ID" value="MUV04591.1"/>
    <property type="molecule type" value="Genomic_DNA"/>
</dbReference>
<accession>A0A6N8HFY6</accession>
<evidence type="ECO:0000256" key="1">
    <source>
        <dbReference type="SAM" id="Phobius"/>
    </source>
</evidence>
<keyword evidence="3" id="KW-1185">Reference proteome</keyword>
<sequence>MLTHITWTDYFRFSVLATLVYYLLLLLKFYLPTLQGRRAVSGNALIADADHQDSALNHDIMDNLTPAGGIEGPVTDYETVEEMIERVKSTFGRVVGSDKDQETVTQTLTTILRDYPSLKESGFRPAINEFIVTEARQQGIEFLHEENVNGLWP</sequence>
<evidence type="ECO:0000313" key="2">
    <source>
        <dbReference type="EMBL" id="MUV04591.1"/>
    </source>
</evidence>
<feature type="transmembrane region" description="Helical" evidence="1">
    <location>
        <begin position="12"/>
        <end position="31"/>
    </location>
</feature>